<reference evidence="2" key="1">
    <citation type="journal article" date="2020" name="Fungal Divers.">
        <title>Resolving the Mortierellaceae phylogeny through synthesis of multi-gene phylogenetics and phylogenomics.</title>
        <authorList>
            <person name="Vandepol N."/>
            <person name="Liber J."/>
            <person name="Desiro A."/>
            <person name="Na H."/>
            <person name="Kennedy M."/>
            <person name="Barry K."/>
            <person name="Grigoriev I.V."/>
            <person name="Miller A.N."/>
            <person name="O'Donnell K."/>
            <person name="Stajich J.E."/>
            <person name="Bonito G."/>
        </authorList>
    </citation>
    <scope>NUCLEOTIDE SEQUENCE</scope>
    <source>
        <strain evidence="2">REB-010B</strain>
    </source>
</reference>
<sequence>MHRIESFPRLEAIRIDTFNPSDLHRAQAAHGLEYYRRKLSHNIEDYAYSVNAQGDLLKSYPSETLPWWQEHGPTFPYLPTMARIFLGIQATSVLSERLFSAAGNMLTDKKANMSNSVFEMSLLI</sequence>
<comment type="caution">
    <text evidence="2">The sequence shown here is derived from an EMBL/GenBank/DDBJ whole genome shotgun (WGS) entry which is preliminary data.</text>
</comment>
<dbReference type="InterPro" id="IPR008906">
    <property type="entry name" value="HATC_C_dom"/>
</dbReference>
<accession>A0A9P6RSE7</accession>
<dbReference type="EMBL" id="JAAAIP010000153">
    <property type="protein sequence ID" value="KAG0324333.1"/>
    <property type="molecule type" value="Genomic_DNA"/>
</dbReference>
<dbReference type="InterPro" id="IPR012337">
    <property type="entry name" value="RNaseH-like_sf"/>
</dbReference>
<evidence type="ECO:0000313" key="2">
    <source>
        <dbReference type="EMBL" id="KAG0324333.1"/>
    </source>
</evidence>
<dbReference type="OrthoDB" id="2409584at2759"/>
<feature type="domain" description="HAT C-terminal dimerisation" evidence="1">
    <location>
        <begin position="61"/>
        <end position="115"/>
    </location>
</feature>
<dbReference type="AlphaFoldDB" id="A0A9P6RSE7"/>
<dbReference type="Pfam" id="PF05699">
    <property type="entry name" value="Dimer_Tnp_hAT"/>
    <property type="match status" value="1"/>
</dbReference>
<evidence type="ECO:0000259" key="1">
    <source>
        <dbReference type="Pfam" id="PF05699"/>
    </source>
</evidence>
<name>A0A9P6RSE7_9FUNG</name>
<organism evidence="2 3">
    <name type="scientific">Dissophora globulifera</name>
    <dbReference type="NCBI Taxonomy" id="979702"/>
    <lineage>
        <taxon>Eukaryota</taxon>
        <taxon>Fungi</taxon>
        <taxon>Fungi incertae sedis</taxon>
        <taxon>Mucoromycota</taxon>
        <taxon>Mortierellomycotina</taxon>
        <taxon>Mortierellomycetes</taxon>
        <taxon>Mortierellales</taxon>
        <taxon>Mortierellaceae</taxon>
        <taxon>Dissophora</taxon>
    </lineage>
</organism>
<evidence type="ECO:0000313" key="3">
    <source>
        <dbReference type="Proteomes" id="UP000738325"/>
    </source>
</evidence>
<keyword evidence="3" id="KW-1185">Reference proteome</keyword>
<gene>
    <name evidence="2" type="ORF">BGZ99_001947</name>
</gene>
<dbReference type="SUPFAM" id="SSF53098">
    <property type="entry name" value="Ribonuclease H-like"/>
    <property type="match status" value="1"/>
</dbReference>
<proteinExistence type="predicted"/>
<dbReference type="GO" id="GO:0046983">
    <property type="term" value="F:protein dimerization activity"/>
    <property type="evidence" value="ECO:0007669"/>
    <property type="project" value="InterPro"/>
</dbReference>
<protein>
    <recommendedName>
        <fullName evidence="1">HAT C-terminal dimerisation domain-containing protein</fullName>
    </recommendedName>
</protein>
<dbReference type="Proteomes" id="UP000738325">
    <property type="component" value="Unassembled WGS sequence"/>
</dbReference>